<accession>A0ABU3XH58</accession>
<evidence type="ECO:0000256" key="1">
    <source>
        <dbReference type="SAM" id="Coils"/>
    </source>
</evidence>
<organism evidence="2 3">
    <name type="scientific">Alkalihalophilus lindianensis</name>
    <dbReference type="NCBI Taxonomy" id="1630542"/>
    <lineage>
        <taxon>Bacteria</taxon>
        <taxon>Bacillati</taxon>
        <taxon>Bacillota</taxon>
        <taxon>Bacilli</taxon>
        <taxon>Bacillales</taxon>
        <taxon>Bacillaceae</taxon>
        <taxon>Alkalihalophilus</taxon>
    </lineage>
</organism>
<feature type="non-terminal residue" evidence="2">
    <location>
        <position position="87"/>
    </location>
</feature>
<keyword evidence="1" id="KW-0175">Coiled coil</keyword>
<protein>
    <submittedName>
        <fullName evidence="2">Uncharacterized protein</fullName>
    </submittedName>
</protein>
<dbReference type="EMBL" id="JAWJBA010000449">
    <property type="protein sequence ID" value="MDV2687216.1"/>
    <property type="molecule type" value="Genomic_DNA"/>
</dbReference>
<sequence length="87" mass="10332">SKRPIYWLFTSGKEKAFNCLIYMHRYDKSTLSRIRTDYLHDYQIRLDAEKKDLLNIIDGDSTAKEISNAKKELKSLEKKIDELKAYD</sequence>
<proteinExistence type="predicted"/>
<feature type="non-terminal residue" evidence="2">
    <location>
        <position position="1"/>
    </location>
</feature>
<evidence type="ECO:0000313" key="3">
    <source>
        <dbReference type="Proteomes" id="UP001287282"/>
    </source>
</evidence>
<feature type="coiled-coil region" evidence="1">
    <location>
        <begin position="59"/>
        <end position="86"/>
    </location>
</feature>
<dbReference type="RefSeq" id="WP_317124206.1">
    <property type="nucleotide sequence ID" value="NZ_JAWJBA010000449.1"/>
</dbReference>
<gene>
    <name evidence="2" type="ORF">RYX56_22990</name>
</gene>
<comment type="caution">
    <text evidence="2">The sequence shown here is derived from an EMBL/GenBank/DDBJ whole genome shotgun (WGS) entry which is preliminary data.</text>
</comment>
<keyword evidence="3" id="KW-1185">Reference proteome</keyword>
<dbReference type="Proteomes" id="UP001287282">
    <property type="component" value="Unassembled WGS sequence"/>
</dbReference>
<reference evidence="2 3" key="1">
    <citation type="submission" date="2023-10" db="EMBL/GenBank/DDBJ databases">
        <title>Screening of Alkalihalobacillus lindianensis BZ-TG-R113 and Its Alleviation of Salt Stress on Rapeseed Growth.</title>
        <authorList>
            <person name="Zhao B."/>
            <person name="Guo T."/>
        </authorList>
    </citation>
    <scope>NUCLEOTIDE SEQUENCE [LARGE SCALE GENOMIC DNA]</scope>
    <source>
        <strain evidence="2 3">BZ-TG-R113</strain>
    </source>
</reference>
<name>A0ABU3XH58_9BACI</name>
<evidence type="ECO:0000313" key="2">
    <source>
        <dbReference type="EMBL" id="MDV2687216.1"/>
    </source>
</evidence>